<dbReference type="Gene3D" id="3.40.1280.10">
    <property type="match status" value="1"/>
</dbReference>
<evidence type="ECO:0000313" key="10">
    <source>
        <dbReference type="Proteomes" id="UP000823964"/>
    </source>
</evidence>
<feature type="binding site" evidence="6 7">
    <location>
        <position position="133"/>
    </location>
    <ligand>
        <name>S-adenosyl-L-methionine</name>
        <dbReference type="ChEBI" id="CHEBI:59789"/>
    </ligand>
</feature>
<dbReference type="Pfam" id="PF00588">
    <property type="entry name" value="SpoU_methylase"/>
    <property type="match status" value="1"/>
</dbReference>
<evidence type="ECO:0000256" key="5">
    <source>
        <dbReference type="ARBA" id="ARBA00022694"/>
    </source>
</evidence>
<dbReference type="GO" id="GO:0003723">
    <property type="term" value="F:RNA binding"/>
    <property type="evidence" value="ECO:0007669"/>
    <property type="project" value="InterPro"/>
</dbReference>
<evidence type="ECO:0000256" key="3">
    <source>
        <dbReference type="ARBA" id="ARBA00022679"/>
    </source>
</evidence>
<evidence type="ECO:0000256" key="1">
    <source>
        <dbReference type="ARBA" id="ARBA00022490"/>
    </source>
</evidence>
<feature type="domain" description="tRNA/rRNA methyltransferase SpoU type" evidence="8">
    <location>
        <begin position="2"/>
        <end position="145"/>
    </location>
</feature>
<comment type="catalytic activity">
    <reaction evidence="6">
        <text>5-carboxymethylaminomethyluridine(34) in tRNA(Leu) + S-adenosyl-L-methionine = 5-carboxymethylaminomethyl-2'-O-methyluridine(34) in tRNA(Leu) + S-adenosyl-L-homocysteine + H(+)</text>
        <dbReference type="Rhea" id="RHEA:43088"/>
        <dbReference type="Rhea" id="RHEA-COMP:10333"/>
        <dbReference type="Rhea" id="RHEA-COMP:10334"/>
        <dbReference type="ChEBI" id="CHEBI:15378"/>
        <dbReference type="ChEBI" id="CHEBI:57856"/>
        <dbReference type="ChEBI" id="CHEBI:59789"/>
        <dbReference type="ChEBI" id="CHEBI:74508"/>
        <dbReference type="ChEBI" id="CHEBI:74511"/>
        <dbReference type="EC" id="2.1.1.207"/>
    </reaction>
</comment>
<name>A0A9D1VA07_9BACT</name>
<dbReference type="GO" id="GO:0008757">
    <property type="term" value="F:S-adenosylmethionine-dependent methyltransferase activity"/>
    <property type="evidence" value="ECO:0007669"/>
    <property type="project" value="UniProtKB-UniRule"/>
</dbReference>
<dbReference type="GO" id="GO:0008175">
    <property type="term" value="F:tRNA methyltransferase activity"/>
    <property type="evidence" value="ECO:0007669"/>
    <property type="project" value="UniProtKB-UniRule"/>
</dbReference>
<dbReference type="SUPFAM" id="SSF75217">
    <property type="entry name" value="alpha/beta knot"/>
    <property type="match status" value="1"/>
</dbReference>
<dbReference type="AlphaFoldDB" id="A0A9D1VA07"/>
<dbReference type="GO" id="GO:0005737">
    <property type="term" value="C:cytoplasm"/>
    <property type="evidence" value="ECO:0007669"/>
    <property type="project" value="UniProtKB-SubCell"/>
</dbReference>
<keyword evidence="4 6" id="KW-0949">S-adenosyl-L-methionine</keyword>
<dbReference type="HAMAP" id="MF_01885">
    <property type="entry name" value="tRNA_methyltr_TrmL"/>
    <property type="match status" value="1"/>
</dbReference>
<dbReference type="InterPro" id="IPR001537">
    <property type="entry name" value="SpoU_MeTrfase"/>
</dbReference>
<comment type="caution">
    <text evidence="9">The sequence shown here is derived from an EMBL/GenBank/DDBJ whole genome shotgun (WGS) entry which is preliminary data.</text>
</comment>
<dbReference type="EC" id="2.1.1.207" evidence="6"/>
<dbReference type="InterPro" id="IPR029026">
    <property type="entry name" value="tRNA_m1G_MTases_N"/>
</dbReference>
<dbReference type="EMBL" id="DXFQ01000028">
    <property type="protein sequence ID" value="HIX19321.1"/>
    <property type="molecule type" value="Genomic_DNA"/>
</dbReference>
<evidence type="ECO:0000256" key="6">
    <source>
        <dbReference type="HAMAP-Rule" id="MF_01885"/>
    </source>
</evidence>
<comment type="subcellular location">
    <subcellularLocation>
        <location evidence="6">Cytoplasm</location>
    </subcellularLocation>
</comment>
<protein>
    <recommendedName>
        <fullName evidence="6">Putative tRNA (cytidine(34)-2'-O)-methyltransferase</fullName>
        <ecNumber evidence="6">2.1.1.207</ecNumber>
    </recommendedName>
    <alternativeName>
        <fullName evidence="6">tRNA (cytidine/uridine-2'-O-)-methyltransferase</fullName>
    </alternativeName>
</protein>
<reference evidence="9" key="1">
    <citation type="journal article" date="2021" name="PeerJ">
        <title>Extensive microbial diversity within the chicken gut microbiome revealed by metagenomics and culture.</title>
        <authorList>
            <person name="Gilroy R."/>
            <person name="Ravi A."/>
            <person name="Getino M."/>
            <person name="Pursley I."/>
            <person name="Horton D.L."/>
            <person name="Alikhan N.F."/>
            <person name="Baker D."/>
            <person name="Gharbi K."/>
            <person name="Hall N."/>
            <person name="Watson M."/>
            <person name="Adriaenssens E.M."/>
            <person name="Foster-Nyarko E."/>
            <person name="Jarju S."/>
            <person name="Secka A."/>
            <person name="Antonio M."/>
            <person name="Oren A."/>
            <person name="Chaudhuri R.R."/>
            <person name="La Ragione R."/>
            <person name="Hildebrand F."/>
            <person name="Pallen M.J."/>
        </authorList>
    </citation>
    <scope>NUCLEOTIDE SEQUENCE</scope>
    <source>
        <strain evidence="9">14975</strain>
    </source>
</reference>
<dbReference type="PANTHER" id="PTHR42971">
    <property type="entry name" value="TRNA (CYTIDINE(34)-2'-O)-METHYLTRANSFERASE"/>
    <property type="match status" value="1"/>
</dbReference>
<feature type="binding site" evidence="6 7">
    <location>
        <position position="124"/>
    </location>
    <ligand>
        <name>S-adenosyl-L-methionine</name>
        <dbReference type="ChEBI" id="CHEBI:59789"/>
    </ligand>
</feature>
<evidence type="ECO:0000256" key="2">
    <source>
        <dbReference type="ARBA" id="ARBA00022603"/>
    </source>
</evidence>
<evidence type="ECO:0000313" key="9">
    <source>
        <dbReference type="EMBL" id="HIX19321.1"/>
    </source>
</evidence>
<dbReference type="Proteomes" id="UP000823964">
    <property type="component" value="Unassembled WGS sequence"/>
</dbReference>
<feature type="binding site" evidence="6 7">
    <location>
        <position position="103"/>
    </location>
    <ligand>
        <name>S-adenosyl-L-methionine</name>
        <dbReference type="ChEBI" id="CHEBI:59789"/>
    </ligand>
</feature>
<keyword evidence="5 6" id="KW-0819">tRNA processing</keyword>
<reference evidence="9" key="2">
    <citation type="submission" date="2021-04" db="EMBL/GenBank/DDBJ databases">
        <authorList>
            <person name="Gilroy R."/>
        </authorList>
    </citation>
    <scope>NUCLEOTIDE SEQUENCE</scope>
    <source>
        <strain evidence="9">14975</strain>
    </source>
</reference>
<comment type="function">
    <text evidence="6">Could methylate the ribose at the nucleotide 34 wobble position in tRNA.</text>
</comment>
<dbReference type="PIRSF" id="PIRSF029256">
    <property type="entry name" value="SpoU_TrmH_prd"/>
    <property type="match status" value="1"/>
</dbReference>
<evidence type="ECO:0000256" key="7">
    <source>
        <dbReference type="PIRSR" id="PIRSR029256-1"/>
    </source>
</evidence>
<dbReference type="GO" id="GO:0002130">
    <property type="term" value="P:wobble position ribose methylation"/>
    <property type="evidence" value="ECO:0007669"/>
    <property type="project" value="TreeGrafter"/>
</dbReference>
<keyword evidence="1 6" id="KW-0963">Cytoplasm</keyword>
<comment type="similarity">
    <text evidence="6">Belongs to the class IV-like SAM-binding methyltransferase superfamily. RNA methyltransferase TrmH family. TrmL subfamily.</text>
</comment>
<dbReference type="InterPro" id="IPR029028">
    <property type="entry name" value="Alpha/beta_knot_MTases"/>
</dbReference>
<gene>
    <name evidence="9" type="ORF">H9862_01810</name>
</gene>
<proteinExistence type="inferred from homology"/>
<evidence type="ECO:0000259" key="8">
    <source>
        <dbReference type="Pfam" id="PF00588"/>
    </source>
</evidence>
<organism evidence="9 10">
    <name type="scientific">Candidatus Akkermansia intestinigallinarum</name>
    <dbReference type="NCBI Taxonomy" id="2838431"/>
    <lineage>
        <taxon>Bacteria</taxon>
        <taxon>Pseudomonadati</taxon>
        <taxon>Verrucomicrobiota</taxon>
        <taxon>Verrucomicrobiia</taxon>
        <taxon>Verrucomicrobiales</taxon>
        <taxon>Akkermansiaceae</taxon>
        <taxon>Akkermansia</taxon>
    </lineage>
</organism>
<feature type="binding site" evidence="6 7">
    <location>
        <position position="79"/>
    </location>
    <ligand>
        <name>S-adenosyl-L-methionine</name>
        <dbReference type="ChEBI" id="CHEBI:59789"/>
    </ligand>
</feature>
<sequence>MLHLVLVHPEIPHNTGAAGRLAVATGSRLHLVRPLGFSLDEKHLRRTGLDYWQYVDLRLWDSLEEVEAAAEPGAHFWYLSTKAKQGIWAPELPLRDGDYFVFGPESKGLPESLLAAHPERGLRIPMPGEHARSLNLSTSVAIMLYEAMRRINGAAGA</sequence>
<keyword evidence="2 6" id="KW-0489">Methyltransferase</keyword>
<accession>A0A9D1VA07</accession>
<dbReference type="InterPro" id="IPR016914">
    <property type="entry name" value="TrmL"/>
</dbReference>
<comment type="catalytic activity">
    <reaction evidence="6">
        <text>cytidine(34) in tRNA + S-adenosyl-L-methionine = 2'-O-methylcytidine(34) in tRNA + S-adenosyl-L-homocysteine + H(+)</text>
        <dbReference type="Rhea" id="RHEA:43084"/>
        <dbReference type="Rhea" id="RHEA-COMP:10331"/>
        <dbReference type="Rhea" id="RHEA-COMP:10332"/>
        <dbReference type="ChEBI" id="CHEBI:15378"/>
        <dbReference type="ChEBI" id="CHEBI:57856"/>
        <dbReference type="ChEBI" id="CHEBI:59789"/>
        <dbReference type="ChEBI" id="CHEBI:74495"/>
        <dbReference type="ChEBI" id="CHEBI:82748"/>
        <dbReference type="EC" id="2.1.1.207"/>
    </reaction>
</comment>
<keyword evidence="3 6" id="KW-0808">Transferase</keyword>
<evidence type="ECO:0000256" key="4">
    <source>
        <dbReference type="ARBA" id="ARBA00022691"/>
    </source>
</evidence>
<dbReference type="CDD" id="cd18094">
    <property type="entry name" value="SpoU-like_TrmL"/>
    <property type="match status" value="1"/>
</dbReference>
<dbReference type="PANTHER" id="PTHR42971:SF1">
    <property type="entry name" value="TRNA (CYTIDINE(34)-2'-O)-METHYLTRANSFERASE"/>
    <property type="match status" value="1"/>
</dbReference>